<feature type="transmembrane region" description="Helical" evidence="7">
    <location>
        <begin position="42"/>
        <end position="59"/>
    </location>
</feature>
<dbReference type="InterPro" id="IPR049177">
    <property type="entry name" value="MgtC_SapB_SrpB_YhiD_N"/>
</dbReference>
<evidence type="ECO:0000259" key="8">
    <source>
        <dbReference type="Pfam" id="PF02308"/>
    </source>
</evidence>
<keyword evidence="4 7" id="KW-0812">Transmembrane</keyword>
<dbReference type="Proteomes" id="UP000033203">
    <property type="component" value="Unassembled WGS sequence"/>
</dbReference>
<dbReference type="AlphaFoldDB" id="A0A0D1K7G8"/>
<keyword evidence="6 7" id="KW-0472">Membrane</keyword>
<name>A0A0D1K7G8_9SPHN</name>
<dbReference type="PANTHER" id="PTHR33778:SF3">
    <property type="entry name" value="PROTEIN MGTC"/>
    <property type="match status" value="1"/>
</dbReference>
<dbReference type="PATRIC" id="fig|1549858.7.peg.3325"/>
<dbReference type="Pfam" id="PF02308">
    <property type="entry name" value="MgtC"/>
    <property type="match status" value="1"/>
</dbReference>
<keyword evidence="9" id="KW-0808">Transferase</keyword>
<sequence>MHFVAAFHLWPFLDTVVSYLTAFVLGTAIGAERQYRQRTAGLRTNALVAIGAAAFVDLGQRLGGDVESIRVIAYVVSGIGFLGAGVIMKEGMNVRGLNTAATLWCSAAVGSIAGSDMIVEATLLTGVVLFANTALRPLVDAINRIPIAGGTVEATYSVTITVPVAAAGPMGDVLVGHLEEAGLPVADLDTQVRDDEHVALVATLVGSGVVDAELDALVEHLGRVHGIDHATWQLSTHD</sequence>
<evidence type="ECO:0000256" key="4">
    <source>
        <dbReference type="ARBA" id="ARBA00022692"/>
    </source>
</evidence>
<feature type="transmembrane region" description="Helical" evidence="7">
    <location>
        <begin position="12"/>
        <end position="30"/>
    </location>
</feature>
<organism evidence="9 10">
    <name type="scientific">Sphingomonas melonis</name>
    <dbReference type="NCBI Taxonomy" id="152682"/>
    <lineage>
        <taxon>Bacteria</taxon>
        <taxon>Pseudomonadati</taxon>
        <taxon>Pseudomonadota</taxon>
        <taxon>Alphaproteobacteria</taxon>
        <taxon>Sphingomonadales</taxon>
        <taxon>Sphingomonadaceae</taxon>
        <taxon>Sphingomonas</taxon>
    </lineage>
</organism>
<feature type="domain" description="MgtC/SapB/SrpB/YhiD N-terminal" evidence="8">
    <location>
        <begin position="20"/>
        <end position="139"/>
    </location>
</feature>
<accession>A0A0D1K7G8</accession>
<gene>
    <name evidence="9" type="ORF">SR41_04070</name>
</gene>
<dbReference type="PANTHER" id="PTHR33778">
    <property type="entry name" value="PROTEIN MGTC"/>
    <property type="match status" value="1"/>
</dbReference>
<evidence type="ECO:0000313" key="9">
    <source>
        <dbReference type="EMBL" id="KIU29523.1"/>
    </source>
</evidence>
<reference evidence="9 10" key="1">
    <citation type="submission" date="2015-01" db="EMBL/GenBank/DDBJ databases">
        <title>Genome of Sphingomonas taxi strain 30a.</title>
        <authorList>
            <person name="Eevers N."/>
            <person name="Van Hamme J."/>
            <person name="Bottos E."/>
            <person name="Weyens N."/>
            <person name="Vangronsveld J."/>
        </authorList>
    </citation>
    <scope>NUCLEOTIDE SEQUENCE [LARGE SCALE GENOMIC DNA]</scope>
    <source>
        <strain evidence="9 10">30a</strain>
    </source>
</reference>
<evidence type="ECO:0000256" key="5">
    <source>
        <dbReference type="ARBA" id="ARBA00022989"/>
    </source>
</evidence>
<keyword evidence="5 7" id="KW-1133">Transmembrane helix</keyword>
<dbReference type="Gene3D" id="3.30.70.260">
    <property type="match status" value="1"/>
</dbReference>
<dbReference type="PRINTS" id="PR01837">
    <property type="entry name" value="MGTCSAPBPROT"/>
</dbReference>
<dbReference type="EMBL" id="JXTP01000017">
    <property type="protein sequence ID" value="KIU29523.1"/>
    <property type="molecule type" value="Genomic_DNA"/>
</dbReference>
<keyword evidence="9" id="KW-0489">Methyltransferase</keyword>
<keyword evidence="3" id="KW-1003">Cell membrane</keyword>
<dbReference type="GO" id="GO:0008168">
    <property type="term" value="F:methyltransferase activity"/>
    <property type="evidence" value="ECO:0007669"/>
    <property type="project" value="UniProtKB-KW"/>
</dbReference>
<proteinExistence type="inferred from homology"/>
<evidence type="ECO:0000256" key="3">
    <source>
        <dbReference type="ARBA" id="ARBA00022475"/>
    </source>
</evidence>
<comment type="subcellular location">
    <subcellularLocation>
        <location evidence="7">Cell inner membrane</location>
        <topology evidence="7">Multi-pass membrane protein</topology>
    </subcellularLocation>
    <subcellularLocation>
        <location evidence="1">Cell membrane</location>
        <topology evidence="1">Multi-pass membrane protein</topology>
    </subcellularLocation>
</comment>
<comment type="caution">
    <text evidence="9">The sequence shown here is derived from an EMBL/GenBank/DDBJ whole genome shotgun (WGS) entry which is preliminary data.</text>
</comment>
<dbReference type="GO" id="GO:0005886">
    <property type="term" value="C:plasma membrane"/>
    <property type="evidence" value="ECO:0007669"/>
    <property type="project" value="UniProtKB-SubCell"/>
</dbReference>
<evidence type="ECO:0000256" key="6">
    <source>
        <dbReference type="ARBA" id="ARBA00023136"/>
    </source>
</evidence>
<evidence type="ECO:0000256" key="2">
    <source>
        <dbReference type="ARBA" id="ARBA00009298"/>
    </source>
</evidence>
<feature type="transmembrane region" description="Helical" evidence="7">
    <location>
        <begin position="71"/>
        <end position="88"/>
    </location>
</feature>
<dbReference type="GO" id="GO:0032259">
    <property type="term" value="P:methylation"/>
    <property type="evidence" value="ECO:0007669"/>
    <property type="project" value="UniProtKB-KW"/>
</dbReference>
<protein>
    <recommendedName>
        <fullName evidence="7">Protein MgtC</fullName>
    </recommendedName>
</protein>
<comment type="similarity">
    <text evidence="2 7">Belongs to the MgtC/SapB family.</text>
</comment>
<evidence type="ECO:0000256" key="1">
    <source>
        <dbReference type="ARBA" id="ARBA00004651"/>
    </source>
</evidence>
<evidence type="ECO:0000256" key="7">
    <source>
        <dbReference type="RuleBase" id="RU365041"/>
    </source>
</evidence>
<keyword evidence="7" id="KW-0997">Cell inner membrane</keyword>
<dbReference type="InterPro" id="IPR003416">
    <property type="entry name" value="MgtC/SapB/SrpB/YhiD_fam"/>
</dbReference>
<evidence type="ECO:0000313" key="10">
    <source>
        <dbReference type="Proteomes" id="UP000033203"/>
    </source>
</evidence>